<evidence type="ECO:0000313" key="2">
    <source>
        <dbReference type="Proteomes" id="UP000314294"/>
    </source>
</evidence>
<organism evidence="1 2">
    <name type="scientific">Liparis tanakae</name>
    <name type="common">Tanaka's snailfish</name>
    <dbReference type="NCBI Taxonomy" id="230148"/>
    <lineage>
        <taxon>Eukaryota</taxon>
        <taxon>Metazoa</taxon>
        <taxon>Chordata</taxon>
        <taxon>Craniata</taxon>
        <taxon>Vertebrata</taxon>
        <taxon>Euteleostomi</taxon>
        <taxon>Actinopterygii</taxon>
        <taxon>Neopterygii</taxon>
        <taxon>Teleostei</taxon>
        <taxon>Neoteleostei</taxon>
        <taxon>Acanthomorphata</taxon>
        <taxon>Eupercaria</taxon>
        <taxon>Perciformes</taxon>
        <taxon>Cottioidei</taxon>
        <taxon>Cottales</taxon>
        <taxon>Liparidae</taxon>
        <taxon>Liparis</taxon>
    </lineage>
</organism>
<protein>
    <submittedName>
        <fullName evidence="1">Uncharacterized protein</fullName>
    </submittedName>
</protein>
<reference evidence="1 2" key="1">
    <citation type="submission" date="2019-03" db="EMBL/GenBank/DDBJ databases">
        <title>First draft genome of Liparis tanakae, snailfish: a comprehensive survey of snailfish specific genes.</title>
        <authorList>
            <person name="Kim W."/>
            <person name="Song I."/>
            <person name="Jeong J.-H."/>
            <person name="Kim D."/>
            <person name="Kim S."/>
            <person name="Ryu S."/>
            <person name="Song J.Y."/>
            <person name="Lee S.K."/>
        </authorList>
    </citation>
    <scope>NUCLEOTIDE SEQUENCE [LARGE SCALE GENOMIC DNA]</scope>
    <source>
        <tissue evidence="1">Muscle</tissue>
    </source>
</reference>
<dbReference type="Proteomes" id="UP000314294">
    <property type="component" value="Unassembled WGS sequence"/>
</dbReference>
<comment type="caution">
    <text evidence="1">The sequence shown here is derived from an EMBL/GenBank/DDBJ whole genome shotgun (WGS) entry which is preliminary data.</text>
</comment>
<accession>A0A4Z2FW61</accession>
<name>A0A4Z2FW61_9TELE</name>
<dbReference type="EMBL" id="SRLO01000895">
    <property type="protein sequence ID" value="TNN44582.1"/>
    <property type="molecule type" value="Genomic_DNA"/>
</dbReference>
<gene>
    <name evidence="1" type="ORF">EYF80_045214</name>
</gene>
<dbReference type="AlphaFoldDB" id="A0A4Z2FW61"/>
<evidence type="ECO:0000313" key="1">
    <source>
        <dbReference type="EMBL" id="TNN44582.1"/>
    </source>
</evidence>
<sequence>MCSLRVNFLPQISHGYGRSPVWERMCLFRMHWCIAEKLQYGHLNFLRITVKSFTIDLCSE</sequence>
<proteinExistence type="predicted"/>
<keyword evidence="2" id="KW-1185">Reference proteome</keyword>